<organism evidence="1 2">
    <name type="scientific">Suricata suricatta</name>
    <name type="common">Meerkat</name>
    <dbReference type="NCBI Taxonomy" id="37032"/>
    <lineage>
        <taxon>Eukaryota</taxon>
        <taxon>Metazoa</taxon>
        <taxon>Chordata</taxon>
        <taxon>Craniata</taxon>
        <taxon>Vertebrata</taxon>
        <taxon>Euteleostomi</taxon>
        <taxon>Mammalia</taxon>
        <taxon>Eutheria</taxon>
        <taxon>Laurasiatheria</taxon>
        <taxon>Carnivora</taxon>
        <taxon>Feliformia</taxon>
        <taxon>Herpestidae</taxon>
        <taxon>Suricata</taxon>
    </lineage>
</organism>
<dbReference type="Gene3D" id="6.10.130.30">
    <property type="match status" value="1"/>
</dbReference>
<dbReference type="Proteomes" id="UP000472268">
    <property type="component" value="Chromosome 17"/>
</dbReference>
<name>A0A673VQD5_SURSU</name>
<reference evidence="1" key="2">
    <citation type="submission" date="2025-08" db="UniProtKB">
        <authorList>
            <consortium name="Ensembl"/>
        </authorList>
    </citation>
    <scope>IDENTIFICATION</scope>
</reference>
<proteinExistence type="predicted"/>
<reference evidence="1 2" key="1">
    <citation type="submission" date="2019-05" db="EMBL/GenBank/DDBJ databases">
        <title>A Chromosome-scale Meerkat (S. suricatta) Genome Assembly.</title>
        <authorList>
            <person name="Dudchenko O."/>
            <person name="Lieberman Aiden E."/>
            <person name="Tung J."/>
            <person name="Barreiro L.B."/>
            <person name="Clutton-Brock T.H."/>
        </authorList>
    </citation>
    <scope>NUCLEOTIDE SEQUENCE [LARGE SCALE GENOMIC DNA]</scope>
</reference>
<evidence type="ECO:0000313" key="1">
    <source>
        <dbReference type="Ensembl" id="ENSSSUP00005035671.1"/>
    </source>
</evidence>
<gene>
    <name evidence="1" type="primary">CENPX</name>
</gene>
<dbReference type="Gene3D" id="1.20.5.4980">
    <property type="match status" value="1"/>
</dbReference>
<sequence>MEGTSGDFRKELVGKLLQLHFKDDKTKEAAIRSVRQAQAEDLALVDVDQLEKLLDF</sequence>
<evidence type="ECO:0008006" key="3">
    <source>
        <dbReference type="Google" id="ProtNLM"/>
    </source>
</evidence>
<dbReference type="Ensembl" id="ENSSSUT00005040628.1">
    <property type="protein sequence ID" value="ENSSSUP00005035671.1"/>
    <property type="gene ID" value="ENSSSUG00005022842.1"/>
</dbReference>
<protein>
    <recommendedName>
        <fullName evidence="3">Centromere protein X</fullName>
    </recommendedName>
</protein>
<accession>A0A673VQD5</accession>
<keyword evidence="2" id="KW-1185">Reference proteome</keyword>
<dbReference type="AlphaFoldDB" id="A0A673VQD5"/>
<evidence type="ECO:0000313" key="2">
    <source>
        <dbReference type="Proteomes" id="UP000472268"/>
    </source>
</evidence>
<reference evidence="1" key="3">
    <citation type="submission" date="2025-09" db="UniProtKB">
        <authorList>
            <consortium name="Ensembl"/>
        </authorList>
    </citation>
    <scope>IDENTIFICATION</scope>
</reference>